<dbReference type="AlphaFoldDB" id="A0A834Z2P8"/>
<keyword evidence="4 5" id="KW-0472">Membrane</keyword>
<comment type="caution">
    <text evidence="8">The sequence shown here is derived from an EMBL/GenBank/DDBJ whole genome shotgun (WGS) entry which is preliminary data.</text>
</comment>
<reference evidence="8 9" key="1">
    <citation type="submission" date="2020-04" db="EMBL/GenBank/DDBJ databases">
        <title>Plant Genome Project.</title>
        <authorList>
            <person name="Zhang R.-G."/>
        </authorList>
    </citation>
    <scope>NUCLEOTIDE SEQUENCE [LARGE SCALE GENOMIC DNA]</scope>
    <source>
        <strain evidence="8">YNK0</strain>
        <tissue evidence="8">Leaf</tissue>
    </source>
</reference>
<dbReference type="GO" id="GO:0016020">
    <property type="term" value="C:membrane"/>
    <property type="evidence" value="ECO:0007669"/>
    <property type="project" value="UniProtKB-SubCell"/>
</dbReference>
<keyword evidence="9" id="KW-1185">Reference proteome</keyword>
<evidence type="ECO:0000256" key="1">
    <source>
        <dbReference type="ARBA" id="ARBA00004167"/>
    </source>
</evidence>
<keyword evidence="2 5" id="KW-0812">Transmembrane</keyword>
<dbReference type="InterPro" id="IPR046756">
    <property type="entry name" value="VAS1/VOA1_TM"/>
</dbReference>
<evidence type="ECO:0000256" key="4">
    <source>
        <dbReference type="ARBA" id="ARBA00023136"/>
    </source>
</evidence>
<evidence type="ECO:0000256" key="2">
    <source>
        <dbReference type="ARBA" id="ARBA00022692"/>
    </source>
</evidence>
<dbReference type="Pfam" id="PF20520">
    <property type="entry name" value="Ac45-VOA1_TM"/>
    <property type="match status" value="1"/>
</dbReference>
<dbReference type="EMBL" id="JABCRI010000011">
    <property type="protein sequence ID" value="KAF8398622.1"/>
    <property type="molecule type" value="Genomic_DNA"/>
</dbReference>
<feature type="chain" id="PRO_5032677638" description="V-type proton ATPase subunit S1/VOA1 transmembrane domain-containing protein" evidence="6">
    <location>
        <begin position="24"/>
        <end position="356"/>
    </location>
</feature>
<feature type="domain" description="V-type proton ATPase subunit S1/VOA1 transmembrane" evidence="7">
    <location>
        <begin position="320"/>
        <end position="351"/>
    </location>
</feature>
<feature type="signal peptide" evidence="6">
    <location>
        <begin position="1"/>
        <end position="23"/>
    </location>
</feature>
<protein>
    <recommendedName>
        <fullName evidence="7">V-type proton ATPase subunit S1/VOA1 transmembrane domain-containing protein</fullName>
    </recommendedName>
</protein>
<name>A0A834Z2P8_TETSI</name>
<keyword evidence="6" id="KW-0732">Signal</keyword>
<dbReference type="PANTHER" id="PTHR35285:SF1">
    <property type="entry name" value="2-C-METHYL-D-ERYTHRITOL 4-PHOSPHATE CYTIDYLYLTRANSFERASE"/>
    <property type="match status" value="1"/>
</dbReference>
<comment type="subcellular location">
    <subcellularLocation>
        <location evidence="1">Membrane</location>
        <topology evidence="1">Single-pass membrane protein</topology>
    </subcellularLocation>
</comment>
<dbReference type="OrthoDB" id="2018140at2759"/>
<dbReference type="Proteomes" id="UP000655225">
    <property type="component" value="Unassembled WGS sequence"/>
</dbReference>
<accession>A0A834Z2P8</accession>
<sequence length="356" mass="39062">MMAVMPALLAFLLVAAQAPLGLTLPSTAPAFLWFRYQYEYAFFYSSSFRFIMYDMKEEEFLALSVVVSIGFRRSLNNGMKEAVNYRTISPKDLAQSVLSEGGWSKLLCSGEKLQHPLDIALVFVGRELQSSDISGNKHADPALIDSLKVSFTSSNFSMAFPYVATPEEKETLENSLISGFTESCGNGLGVSDVAFMDSCSLEGEDFKKLADLHSVHDYLVSRKEKRLKGQTDLLVFCNGGSHSLGELDQTRSEGEILSEIVSSVEQSGDSYTVLYASDRFRSNQYPPYKELQRFLAEGAFGNGSANSTICDGVCQIKSSLLEGVLVGIVLLIILISGLCCMMGIDTPTRFETPQDS</sequence>
<keyword evidence="3 5" id="KW-1133">Transmembrane helix</keyword>
<dbReference type="OMA" id="NGFGDNH"/>
<evidence type="ECO:0000256" key="3">
    <source>
        <dbReference type="ARBA" id="ARBA00022989"/>
    </source>
</evidence>
<gene>
    <name evidence="8" type="ORF">HHK36_017553</name>
</gene>
<evidence type="ECO:0000313" key="9">
    <source>
        <dbReference type="Proteomes" id="UP000655225"/>
    </source>
</evidence>
<organism evidence="8 9">
    <name type="scientific">Tetracentron sinense</name>
    <name type="common">Spur-leaf</name>
    <dbReference type="NCBI Taxonomy" id="13715"/>
    <lineage>
        <taxon>Eukaryota</taxon>
        <taxon>Viridiplantae</taxon>
        <taxon>Streptophyta</taxon>
        <taxon>Embryophyta</taxon>
        <taxon>Tracheophyta</taxon>
        <taxon>Spermatophyta</taxon>
        <taxon>Magnoliopsida</taxon>
        <taxon>Trochodendrales</taxon>
        <taxon>Trochodendraceae</taxon>
        <taxon>Tetracentron</taxon>
    </lineage>
</organism>
<evidence type="ECO:0000256" key="5">
    <source>
        <dbReference type="SAM" id="Phobius"/>
    </source>
</evidence>
<proteinExistence type="predicted"/>
<feature type="transmembrane region" description="Helical" evidence="5">
    <location>
        <begin position="324"/>
        <end position="344"/>
    </location>
</feature>
<evidence type="ECO:0000313" key="8">
    <source>
        <dbReference type="EMBL" id="KAF8398622.1"/>
    </source>
</evidence>
<evidence type="ECO:0000256" key="6">
    <source>
        <dbReference type="SAM" id="SignalP"/>
    </source>
</evidence>
<dbReference type="PANTHER" id="PTHR35285">
    <property type="entry name" value="2-C-METHYL-D-ERYTHRITOL 4-PHOSPHATE CYTIDYLYLTRANSFERASE"/>
    <property type="match status" value="1"/>
</dbReference>
<evidence type="ECO:0000259" key="7">
    <source>
        <dbReference type="Pfam" id="PF20520"/>
    </source>
</evidence>